<dbReference type="EMBL" id="JASPKZ010004217">
    <property type="protein sequence ID" value="KAJ9590422.1"/>
    <property type="molecule type" value="Genomic_DNA"/>
</dbReference>
<protein>
    <submittedName>
        <fullName evidence="1">Uncharacterized protein</fullName>
    </submittedName>
</protein>
<sequence>KGIVECDAAECPSHEGCYRLLSKDDGCCKVCRGCIYGGVHHPSGTEWRDPKKPCLVISCKAGVVTESEIKCHTHCSNPLPPSTWTVLSHLSWLPYEWPAGD</sequence>
<dbReference type="Proteomes" id="UP001233999">
    <property type="component" value="Unassembled WGS sequence"/>
</dbReference>
<dbReference type="SUPFAM" id="SSF57603">
    <property type="entry name" value="FnI-like domain"/>
    <property type="match status" value="1"/>
</dbReference>
<evidence type="ECO:0000313" key="2">
    <source>
        <dbReference type="Proteomes" id="UP001233999"/>
    </source>
</evidence>
<evidence type="ECO:0000313" key="1">
    <source>
        <dbReference type="EMBL" id="KAJ9590422.1"/>
    </source>
</evidence>
<accession>A0AAD8A128</accession>
<dbReference type="AlphaFoldDB" id="A0AAD8A128"/>
<reference evidence="1" key="1">
    <citation type="journal article" date="2023" name="IScience">
        <title>Live-bearing cockroach genome reveals convergent evolutionary mechanisms linked to viviparity in insects and beyond.</title>
        <authorList>
            <person name="Fouks B."/>
            <person name="Harrison M.C."/>
            <person name="Mikhailova A.A."/>
            <person name="Marchal E."/>
            <person name="English S."/>
            <person name="Carruthers M."/>
            <person name="Jennings E.C."/>
            <person name="Chiamaka E.L."/>
            <person name="Frigard R.A."/>
            <person name="Pippel M."/>
            <person name="Attardo G.M."/>
            <person name="Benoit J.B."/>
            <person name="Bornberg-Bauer E."/>
            <person name="Tobe S.S."/>
        </authorList>
    </citation>
    <scope>NUCLEOTIDE SEQUENCE</scope>
    <source>
        <strain evidence="1">Stay&amp;Tobe</strain>
    </source>
</reference>
<proteinExistence type="predicted"/>
<reference evidence="1" key="2">
    <citation type="submission" date="2023-05" db="EMBL/GenBank/DDBJ databases">
        <authorList>
            <person name="Fouks B."/>
        </authorList>
    </citation>
    <scope>NUCLEOTIDE SEQUENCE</scope>
    <source>
        <strain evidence="1">Stay&amp;Tobe</strain>
        <tissue evidence="1">Testes</tissue>
    </source>
</reference>
<organism evidence="1 2">
    <name type="scientific">Diploptera punctata</name>
    <name type="common">Pacific beetle cockroach</name>
    <dbReference type="NCBI Taxonomy" id="6984"/>
    <lineage>
        <taxon>Eukaryota</taxon>
        <taxon>Metazoa</taxon>
        <taxon>Ecdysozoa</taxon>
        <taxon>Arthropoda</taxon>
        <taxon>Hexapoda</taxon>
        <taxon>Insecta</taxon>
        <taxon>Pterygota</taxon>
        <taxon>Neoptera</taxon>
        <taxon>Polyneoptera</taxon>
        <taxon>Dictyoptera</taxon>
        <taxon>Blattodea</taxon>
        <taxon>Blaberoidea</taxon>
        <taxon>Blaberidae</taxon>
        <taxon>Diplopterinae</taxon>
        <taxon>Diploptera</taxon>
    </lineage>
</organism>
<gene>
    <name evidence="1" type="ORF">L9F63_016545</name>
</gene>
<keyword evidence="2" id="KW-1185">Reference proteome</keyword>
<comment type="caution">
    <text evidence="1">The sequence shown here is derived from an EMBL/GenBank/DDBJ whole genome shotgun (WGS) entry which is preliminary data.</text>
</comment>
<name>A0AAD8A128_DIPPU</name>
<feature type="non-terminal residue" evidence="1">
    <location>
        <position position="1"/>
    </location>
</feature>